<feature type="compositionally biased region" description="Low complexity" evidence="1">
    <location>
        <begin position="385"/>
        <end position="395"/>
    </location>
</feature>
<comment type="caution">
    <text evidence="3">The sequence shown here is derived from an EMBL/GenBank/DDBJ whole genome shotgun (WGS) entry which is preliminary data.</text>
</comment>
<evidence type="ECO:0000259" key="2">
    <source>
        <dbReference type="Pfam" id="PF03235"/>
    </source>
</evidence>
<dbReference type="PANTHER" id="PTHR39639">
    <property type="entry name" value="CHROMOSOME 16, WHOLE GENOME SHOTGUN SEQUENCE"/>
    <property type="match status" value="1"/>
</dbReference>
<dbReference type="InterPro" id="IPR004919">
    <property type="entry name" value="GmrSD_N"/>
</dbReference>
<dbReference type="Proteomes" id="UP000799777">
    <property type="component" value="Unassembled WGS sequence"/>
</dbReference>
<evidence type="ECO:0000313" key="3">
    <source>
        <dbReference type="EMBL" id="KAF2036311.1"/>
    </source>
</evidence>
<dbReference type="AlphaFoldDB" id="A0A9P4HJA7"/>
<feature type="domain" description="GmrSD restriction endonucleases N-terminal" evidence="2">
    <location>
        <begin position="33"/>
        <end position="164"/>
    </location>
</feature>
<dbReference type="OrthoDB" id="5419821at2759"/>
<feature type="compositionally biased region" description="Low complexity" evidence="1">
    <location>
        <begin position="467"/>
        <end position="494"/>
    </location>
</feature>
<feature type="region of interest" description="Disordered" evidence="1">
    <location>
        <begin position="465"/>
        <end position="495"/>
    </location>
</feature>
<name>A0A9P4HJA7_9PLEO</name>
<feature type="region of interest" description="Disordered" evidence="1">
    <location>
        <begin position="373"/>
        <end position="450"/>
    </location>
</feature>
<sequence length="658" mass="73212">MRTRLPDDDYDEDTYKPRPQLPKPFVVMRSLAHLIKDLDTGFIDVDPEYQREVVWTAERMPGLINSLMGKTPKFLRFTSLNHTNGAKDGIHVCVDGKQRLSSVRAFIKGMIPCHDHRGEKWWFCDTPTSRRRKVLSEDMQKMFLVKEFVSFEFKDLSSEQEEDLFARVQMGVQLSLAEKMRASTGPWQELARLFVDAFPIIYSLMKDRARAKDFQLTLSCFSQMVEVMHPTASDGVPILKTNYNALPKLLSNKGAVDDGIKSHLASVWNTFKDLIEQDPDTFTNANKHLRGVQTFAPVEMVAVAVLISMYSETRNNQLLLGDIKALREAIRENFADIRMNAPVWKFVWDFLEDLEAIRGAVDGSTMVRRVQQATRTPADATALISNPSTTTSNSTAVKRGIPTARTKPPSILPPQRLFTVKKEEGDTAPSSDRRPPKRQRTDPGPLASPALMNEGFRRVFHGIHARSQSSSSSTTAGSGTVNHTPLTPTATPPLSTELRQVRVSEMNSYCAPTAPMPSSTSATSMRQPMRGNGPSVGLPGHQHLPSSGTLNLRTGIGAFTSNHTEEQWAGEVRSATPPSDPAIATTSSFKRRPMQKPRKTPRRPTPAQYDGAINLTSDTEQERQDLLSSFKAKTLATKQKQAATTSVVPPHILHDLPV</sequence>
<evidence type="ECO:0000313" key="4">
    <source>
        <dbReference type="Proteomes" id="UP000799777"/>
    </source>
</evidence>
<reference evidence="3" key="1">
    <citation type="journal article" date="2020" name="Stud. Mycol.">
        <title>101 Dothideomycetes genomes: a test case for predicting lifestyles and emergence of pathogens.</title>
        <authorList>
            <person name="Haridas S."/>
            <person name="Albert R."/>
            <person name="Binder M."/>
            <person name="Bloem J."/>
            <person name="Labutti K."/>
            <person name="Salamov A."/>
            <person name="Andreopoulos B."/>
            <person name="Baker S."/>
            <person name="Barry K."/>
            <person name="Bills G."/>
            <person name="Bluhm B."/>
            <person name="Cannon C."/>
            <person name="Castanera R."/>
            <person name="Culley D."/>
            <person name="Daum C."/>
            <person name="Ezra D."/>
            <person name="Gonzalez J."/>
            <person name="Henrissat B."/>
            <person name="Kuo A."/>
            <person name="Liang C."/>
            <person name="Lipzen A."/>
            <person name="Lutzoni F."/>
            <person name="Magnuson J."/>
            <person name="Mondo S."/>
            <person name="Nolan M."/>
            <person name="Ohm R."/>
            <person name="Pangilinan J."/>
            <person name="Park H.-J."/>
            <person name="Ramirez L."/>
            <person name="Alfaro M."/>
            <person name="Sun H."/>
            <person name="Tritt A."/>
            <person name="Yoshinaga Y."/>
            <person name="Zwiers L.-H."/>
            <person name="Turgeon B."/>
            <person name="Goodwin S."/>
            <person name="Spatafora J."/>
            <person name="Crous P."/>
            <person name="Grigoriev I."/>
        </authorList>
    </citation>
    <scope>NUCLEOTIDE SEQUENCE</scope>
    <source>
        <strain evidence="3">CBS 110217</strain>
    </source>
</reference>
<proteinExistence type="predicted"/>
<dbReference type="PANTHER" id="PTHR39639:SF1">
    <property type="entry name" value="DUF262 DOMAIN-CONTAINING PROTEIN"/>
    <property type="match status" value="1"/>
</dbReference>
<gene>
    <name evidence="3" type="ORF">EK21DRAFT_96252</name>
</gene>
<feature type="compositionally biased region" description="Low complexity" evidence="1">
    <location>
        <begin position="511"/>
        <end position="525"/>
    </location>
</feature>
<dbReference type="Pfam" id="PF03235">
    <property type="entry name" value="GmrSD_N"/>
    <property type="match status" value="1"/>
</dbReference>
<dbReference type="EMBL" id="ML978155">
    <property type="protein sequence ID" value="KAF2036311.1"/>
    <property type="molecule type" value="Genomic_DNA"/>
</dbReference>
<feature type="region of interest" description="Disordered" evidence="1">
    <location>
        <begin position="566"/>
        <end position="612"/>
    </location>
</feature>
<protein>
    <recommendedName>
        <fullName evidence="2">GmrSD restriction endonucleases N-terminal domain-containing protein</fullName>
    </recommendedName>
</protein>
<accession>A0A9P4HJA7</accession>
<feature type="compositionally biased region" description="Basic residues" evidence="1">
    <location>
        <begin position="589"/>
        <end position="602"/>
    </location>
</feature>
<organism evidence="3 4">
    <name type="scientific">Setomelanomma holmii</name>
    <dbReference type="NCBI Taxonomy" id="210430"/>
    <lineage>
        <taxon>Eukaryota</taxon>
        <taxon>Fungi</taxon>
        <taxon>Dikarya</taxon>
        <taxon>Ascomycota</taxon>
        <taxon>Pezizomycotina</taxon>
        <taxon>Dothideomycetes</taxon>
        <taxon>Pleosporomycetidae</taxon>
        <taxon>Pleosporales</taxon>
        <taxon>Pleosporineae</taxon>
        <taxon>Phaeosphaeriaceae</taxon>
        <taxon>Setomelanomma</taxon>
    </lineage>
</organism>
<feature type="region of interest" description="Disordered" evidence="1">
    <location>
        <begin position="509"/>
        <end position="541"/>
    </location>
</feature>
<keyword evidence="4" id="KW-1185">Reference proteome</keyword>
<evidence type="ECO:0000256" key="1">
    <source>
        <dbReference type="SAM" id="MobiDB-lite"/>
    </source>
</evidence>